<dbReference type="Gene3D" id="3.80.10.10">
    <property type="entry name" value="Ribonuclease Inhibitor"/>
    <property type="match status" value="1"/>
</dbReference>
<evidence type="ECO:0000259" key="1">
    <source>
        <dbReference type="PROSITE" id="PS50181"/>
    </source>
</evidence>
<dbReference type="EMBL" id="CAOQHR010000005">
    <property type="protein sequence ID" value="CAI6335545.1"/>
    <property type="molecule type" value="Genomic_DNA"/>
</dbReference>
<dbReference type="Pfam" id="PF00646">
    <property type="entry name" value="F-box"/>
    <property type="match status" value="1"/>
</dbReference>
<organism evidence="2 3">
    <name type="scientific">Periconia digitata</name>
    <dbReference type="NCBI Taxonomy" id="1303443"/>
    <lineage>
        <taxon>Eukaryota</taxon>
        <taxon>Fungi</taxon>
        <taxon>Dikarya</taxon>
        <taxon>Ascomycota</taxon>
        <taxon>Pezizomycotina</taxon>
        <taxon>Dothideomycetes</taxon>
        <taxon>Pleosporomycetidae</taxon>
        <taxon>Pleosporales</taxon>
        <taxon>Massarineae</taxon>
        <taxon>Periconiaceae</taxon>
        <taxon>Periconia</taxon>
    </lineage>
</organism>
<dbReference type="OrthoDB" id="3556572at2759"/>
<dbReference type="InterPro" id="IPR001810">
    <property type="entry name" value="F-box_dom"/>
</dbReference>
<comment type="caution">
    <text evidence="2">The sequence shown here is derived from an EMBL/GenBank/DDBJ whole genome shotgun (WGS) entry which is preliminary data.</text>
</comment>
<sequence>MAAKLELLDLPLIILQLIIENADRQDIKSFRLVSRTCRHLGERVLFRSLKIHDRDPHSETIIPYICNRICDSGDSLPRNIHHLQVGPLEDDSNYPEAEVLAHMIQNMRGLRNFTWHVRFAIPLVVLDSLSANRPAARLHIINWCRNEQGRPYIPPDTQALSSLQLYSLDYTAYAEPKDILWGRRTFISELPTIKDALLQAKNLKSLALRGEVIKGIRQDSWSVGDRNMDFRPEDRFPALEALSVEIDHYDFTREHCPKWAKAMDWSMLRNLNLERGAPENLLEALTGKLPQLKSLTFGLELLFLLDLGYYNKFEAFLNGIVGLEKVVAASPIGVLWSRIALPLYTKHGHSLKLLHVKCSSDTDRAWEEADVRTLVELCPGIEDLSLRAALIENVSRDRRESAWPEATTAALLNLNHLRNLEIYFDADENILEYTYSEGGGKFIVEEAAERRVVQLYEQLMDSREDSVLESVTVRFTASYPAIKEWVFRVITASHLKRTFDIQRDFTNPYVEWDIVNPLGRNYDP</sequence>
<gene>
    <name evidence="2" type="ORF">PDIGIT_LOCUS8629</name>
</gene>
<name>A0A9W4UGI1_9PLEO</name>
<evidence type="ECO:0000313" key="2">
    <source>
        <dbReference type="EMBL" id="CAI6335545.1"/>
    </source>
</evidence>
<reference evidence="2" key="1">
    <citation type="submission" date="2023-01" db="EMBL/GenBank/DDBJ databases">
        <authorList>
            <person name="Van Ghelder C."/>
            <person name="Rancurel C."/>
        </authorList>
    </citation>
    <scope>NUCLEOTIDE SEQUENCE</scope>
    <source>
        <strain evidence="2">CNCM I-4278</strain>
    </source>
</reference>
<dbReference type="PROSITE" id="PS50181">
    <property type="entry name" value="FBOX"/>
    <property type="match status" value="1"/>
</dbReference>
<dbReference type="AlphaFoldDB" id="A0A9W4UGI1"/>
<protein>
    <recommendedName>
        <fullName evidence="1">F-box domain-containing protein</fullName>
    </recommendedName>
</protein>
<accession>A0A9W4UGI1</accession>
<keyword evidence="3" id="KW-1185">Reference proteome</keyword>
<dbReference type="InterPro" id="IPR032675">
    <property type="entry name" value="LRR_dom_sf"/>
</dbReference>
<evidence type="ECO:0000313" key="3">
    <source>
        <dbReference type="Proteomes" id="UP001152607"/>
    </source>
</evidence>
<proteinExistence type="predicted"/>
<dbReference type="Proteomes" id="UP001152607">
    <property type="component" value="Unassembled WGS sequence"/>
</dbReference>
<feature type="domain" description="F-box" evidence="1">
    <location>
        <begin position="4"/>
        <end position="49"/>
    </location>
</feature>